<evidence type="ECO:0000256" key="6">
    <source>
        <dbReference type="ARBA" id="ARBA00022989"/>
    </source>
</evidence>
<keyword evidence="6 9" id="KW-1133">Transmembrane helix</keyword>
<comment type="subcellular location">
    <subcellularLocation>
        <location evidence="1">Membrane</location>
    </subcellularLocation>
</comment>
<keyword evidence="3" id="KW-1003">Cell membrane</keyword>
<evidence type="ECO:0000256" key="1">
    <source>
        <dbReference type="ARBA" id="ARBA00004370"/>
    </source>
</evidence>
<comment type="caution">
    <text evidence="10">The sequence shown here is derived from an EMBL/GenBank/DDBJ whole genome shotgun (WGS) entry which is preliminary data.</text>
</comment>
<dbReference type="InterPro" id="IPR001901">
    <property type="entry name" value="Translocase_SecE/Sec61-g"/>
</dbReference>
<evidence type="ECO:0000313" key="10">
    <source>
        <dbReference type="EMBL" id="OGI71917.1"/>
    </source>
</evidence>
<evidence type="ECO:0000256" key="7">
    <source>
        <dbReference type="ARBA" id="ARBA00023010"/>
    </source>
</evidence>
<accession>A0A1F6VQE0</accession>
<dbReference type="EMBL" id="MFUC01000016">
    <property type="protein sequence ID" value="OGI71917.1"/>
    <property type="molecule type" value="Genomic_DNA"/>
</dbReference>
<dbReference type="PANTHER" id="PTHR33910:SF1">
    <property type="entry name" value="PROTEIN TRANSLOCASE SUBUNIT SECE"/>
    <property type="match status" value="1"/>
</dbReference>
<dbReference type="GO" id="GO:0043952">
    <property type="term" value="P:protein transport by the Sec complex"/>
    <property type="evidence" value="ECO:0007669"/>
    <property type="project" value="TreeGrafter"/>
</dbReference>
<gene>
    <name evidence="10" type="ORF">A3J61_00485</name>
</gene>
<feature type="transmembrane region" description="Helical" evidence="9">
    <location>
        <begin position="21"/>
        <end position="41"/>
    </location>
</feature>
<dbReference type="Proteomes" id="UP000179686">
    <property type="component" value="Unassembled WGS sequence"/>
</dbReference>
<evidence type="ECO:0000313" key="11">
    <source>
        <dbReference type="Proteomes" id="UP000179686"/>
    </source>
</evidence>
<dbReference type="Pfam" id="PF00584">
    <property type="entry name" value="SecE"/>
    <property type="match status" value="1"/>
</dbReference>
<dbReference type="PANTHER" id="PTHR33910">
    <property type="entry name" value="PROTEIN TRANSLOCASE SUBUNIT SECE"/>
    <property type="match status" value="1"/>
</dbReference>
<evidence type="ECO:0000256" key="9">
    <source>
        <dbReference type="SAM" id="Phobius"/>
    </source>
</evidence>
<dbReference type="GO" id="GO:0006605">
    <property type="term" value="P:protein targeting"/>
    <property type="evidence" value="ECO:0007669"/>
    <property type="project" value="InterPro"/>
</dbReference>
<dbReference type="GO" id="GO:0006886">
    <property type="term" value="P:intracellular protein transport"/>
    <property type="evidence" value="ECO:0007669"/>
    <property type="project" value="InterPro"/>
</dbReference>
<dbReference type="GO" id="GO:0005886">
    <property type="term" value="C:plasma membrane"/>
    <property type="evidence" value="ECO:0007669"/>
    <property type="project" value="TreeGrafter"/>
</dbReference>
<evidence type="ECO:0000256" key="8">
    <source>
        <dbReference type="ARBA" id="ARBA00023136"/>
    </source>
</evidence>
<dbReference type="InterPro" id="IPR005807">
    <property type="entry name" value="SecE_bac"/>
</dbReference>
<dbReference type="STRING" id="1801752.A3J61_00485"/>
<dbReference type="AlphaFoldDB" id="A0A1F6VQE0"/>
<keyword evidence="2" id="KW-0813">Transport</keyword>
<sequence length="58" mass="6645">MSYLKETLAELKNVKWPNRKHIINYTIITILLSFFVAYLLGAMDFGFSQAMGKILGSF</sequence>
<evidence type="ECO:0000256" key="4">
    <source>
        <dbReference type="ARBA" id="ARBA00022692"/>
    </source>
</evidence>
<keyword evidence="7" id="KW-0811">Translocation</keyword>
<protein>
    <submittedName>
        <fullName evidence="10">Preprotein translocase subunit SecE</fullName>
    </submittedName>
</protein>
<evidence type="ECO:0000256" key="3">
    <source>
        <dbReference type="ARBA" id="ARBA00022475"/>
    </source>
</evidence>
<dbReference type="Gene3D" id="1.20.5.1030">
    <property type="entry name" value="Preprotein translocase secy subunit"/>
    <property type="match status" value="1"/>
</dbReference>
<proteinExistence type="predicted"/>
<dbReference type="GO" id="GO:0009306">
    <property type="term" value="P:protein secretion"/>
    <property type="evidence" value="ECO:0007669"/>
    <property type="project" value="InterPro"/>
</dbReference>
<dbReference type="InterPro" id="IPR038379">
    <property type="entry name" value="SecE_sf"/>
</dbReference>
<reference evidence="10 11" key="1">
    <citation type="journal article" date="2016" name="Nat. Commun.">
        <title>Thousands of microbial genomes shed light on interconnected biogeochemical processes in an aquifer system.</title>
        <authorList>
            <person name="Anantharaman K."/>
            <person name="Brown C.T."/>
            <person name="Hug L.A."/>
            <person name="Sharon I."/>
            <person name="Castelle C.J."/>
            <person name="Probst A.J."/>
            <person name="Thomas B.C."/>
            <person name="Singh A."/>
            <person name="Wilkins M.J."/>
            <person name="Karaoz U."/>
            <person name="Brodie E.L."/>
            <person name="Williams K.H."/>
            <person name="Hubbard S.S."/>
            <person name="Banfield J.F."/>
        </authorList>
    </citation>
    <scope>NUCLEOTIDE SEQUENCE [LARGE SCALE GENOMIC DNA]</scope>
</reference>
<keyword evidence="4 9" id="KW-0812">Transmembrane</keyword>
<name>A0A1F6VQE0_9BACT</name>
<organism evidence="10 11">
    <name type="scientific">Candidatus Nomurabacteria bacterium RIFCSPHIGHO2_02_FULL_38_15</name>
    <dbReference type="NCBI Taxonomy" id="1801752"/>
    <lineage>
        <taxon>Bacteria</taxon>
        <taxon>Candidatus Nomuraibacteriota</taxon>
    </lineage>
</organism>
<dbReference type="NCBIfam" id="TIGR00964">
    <property type="entry name" value="secE_bact"/>
    <property type="match status" value="1"/>
</dbReference>
<dbReference type="GO" id="GO:0008320">
    <property type="term" value="F:protein transmembrane transporter activity"/>
    <property type="evidence" value="ECO:0007669"/>
    <property type="project" value="InterPro"/>
</dbReference>
<evidence type="ECO:0000256" key="2">
    <source>
        <dbReference type="ARBA" id="ARBA00022448"/>
    </source>
</evidence>
<evidence type="ECO:0000256" key="5">
    <source>
        <dbReference type="ARBA" id="ARBA00022927"/>
    </source>
</evidence>
<keyword evidence="5" id="KW-0653">Protein transport</keyword>
<keyword evidence="8 9" id="KW-0472">Membrane</keyword>